<feature type="region of interest" description="Disordered" evidence="1">
    <location>
        <begin position="1"/>
        <end position="20"/>
    </location>
</feature>
<proteinExistence type="predicted"/>
<dbReference type="AlphaFoldDB" id="A0A0D2N1Z5"/>
<feature type="region of interest" description="Disordered" evidence="1">
    <location>
        <begin position="124"/>
        <end position="158"/>
    </location>
</feature>
<feature type="region of interest" description="Disordered" evidence="1">
    <location>
        <begin position="198"/>
        <end position="241"/>
    </location>
</feature>
<dbReference type="EMBL" id="KN817770">
    <property type="protein sequence ID" value="KJA13204.1"/>
    <property type="molecule type" value="Genomic_DNA"/>
</dbReference>
<dbReference type="Proteomes" id="UP000054270">
    <property type="component" value="Unassembled WGS sequence"/>
</dbReference>
<evidence type="ECO:0000313" key="3">
    <source>
        <dbReference type="Proteomes" id="UP000054270"/>
    </source>
</evidence>
<gene>
    <name evidence="2" type="ORF">HYPSUDRAFT_209738</name>
</gene>
<reference evidence="3" key="1">
    <citation type="submission" date="2014-04" db="EMBL/GenBank/DDBJ databases">
        <title>Evolutionary Origins and Diversification of the Mycorrhizal Mutualists.</title>
        <authorList>
            <consortium name="DOE Joint Genome Institute"/>
            <consortium name="Mycorrhizal Genomics Consortium"/>
            <person name="Kohler A."/>
            <person name="Kuo A."/>
            <person name="Nagy L.G."/>
            <person name="Floudas D."/>
            <person name="Copeland A."/>
            <person name="Barry K.W."/>
            <person name="Cichocki N."/>
            <person name="Veneault-Fourrey C."/>
            <person name="LaButti K."/>
            <person name="Lindquist E.A."/>
            <person name="Lipzen A."/>
            <person name="Lundell T."/>
            <person name="Morin E."/>
            <person name="Murat C."/>
            <person name="Riley R."/>
            <person name="Ohm R."/>
            <person name="Sun H."/>
            <person name="Tunlid A."/>
            <person name="Henrissat B."/>
            <person name="Grigoriev I.V."/>
            <person name="Hibbett D.S."/>
            <person name="Martin F."/>
        </authorList>
    </citation>
    <scope>NUCLEOTIDE SEQUENCE [LARGE SCALE GENOMIC DNA]</scope>
    <source>
        <strain evidence="3">FD-334 SS-4</strain>
    </source>
</reference>
<name>A0A0D2N1Z5_HYPSF</name>
<feature type="compositionally biased region" description="Acidic residues" evidence="1">
    <location>
        <begin position="218"/>
        <end position="227"/>
    </location>
</feature>
<accession>A0A0D2N1Z5</accession>
<evidence type="ECO:0000256" key="1">
    <source>
        <dbReference type="SAM" id="MobiDB-lite"/>
    </source>
</evidence>
<protein>
    <submittedName>
        <fullName evidence="2">Uncharacterized protein</fullName>
    </submittedName>
</protein>
<keyword evidence="3" id="KW-1185">Reference proteome</keyword>
<feature type="compositionally biased region" description="Low complexity" evidence="1">
    <location>
        <begin position="124"/>
        <end position="148"/>
    </location>
</feature>
<sequence>MLDTAGAHPATEAAPAGAAANQPVFEDETGSTTHIPLDGGHQMLHDSVRVRVYVAADGGPPIIVRDSTSTVTTVTREIFRETIAGDTGSEDDDAMDVSSPSDDPLENPLGALAAAWAAAHPAERVAPSARGAPSASAGPTGASAAGPSRGRRMTRSAAATHVRRWTFIGPRRQTIYVRSSGSENEAANAAIAAAEDNATIEDGNADTASGNGAANAATEDDDVDQGDEAAVVGKGKGKARA</sequence>
<organism evidence="2 3">
    <name type="scientific">Hypholoma sublateritium (strain FD-334 SS-4)</name>
    <dbReference type="NCBI Taxonomy" id="945553"/>
    <lineage>
        <taxon>Eukaryota</taxon>
        <taxon>Fungi</taxon>
        <taxon>Dikarya</taxon>
        <taxon>Basidiomycota</taxon>
        <taxon>Agaricomycotina</taxon>
        <taxon>Agaricomycetes</taxon>
        <taxon>Agaricomycetidae</taxon>
        <taxon>Agaricales</taxon>
        <taxon>Agaricineae</taxon>
        <taxon>Strophariaceae</taxon>
        <taxon>Hypholoma</taxon>
    </lineage>
</organism>
<feature type="compositionally biased region" description="Low complexity" evidence="1">
    <location>
        <begin position="205"/>
        <end position="217"/>
    </location>
</feature>
<feature type="region of interest" description="Disordered" evidence="1">
    <location>
        <begin position="81"/>
        <end position="108"/>
    </location>
</feature>
<evidence type="ECO:0000313" key="2">
    <source>
        <dbReference type="EMBL" id="KJA13204.1"/>
    </source>
</evidence>